<reference evidence="23 24" key="1">
    <citation type="journal article" date="2007" name="Nat. Biotechnol.">
        <title>Complete genome sequence of the myxobacterium Sorangium cellulosum.</title>
        <authorList>
            <person name="Schneiker S."/>
            <person name="Perlova O."/>
            <person name="Kaiser O."/>
            <person name="Gerth K."/>
            <person name="Alici A."/>
            <person name="Altmeyer M.O."/>
            <person name="Bartels D."/>
            <person name="Bekel T."/>
            <person name="Beyer S."/>
            <person name="Bode E."/>
            <person name="Bode H.B."/>
            <person name="Bolten C.J."/>
            <person name="Choudhuri J.V."/>
            <person name="Doss S."/>
            <person name="Elnakady Y.A."/>
            <person name="Frank B."/>
            <person name="Gaigalat L."/>
            <person name="Goesmann A."/>
            <person name="Groeger C."/>
            <person name="Gross F."/>
            <person name="Jelsbak L."/>
            <person name="Jelsbak L."/>
            <person name="Kalinowski J."/>
            <person name="Kegler C."/>
            <person name="Knauber T."/>
            <person name="Konietzny S."/>
            <person name="Kopp M."/>
            <person name="Krause L."/>
            <person name="Krug D."/>
            <person name="Linke B."/>
            <person name="Mahmud T."/>
            <person name="Martinez-Arias R."/>
            <person name="McHardy A.C."/>
            <person name="Merai M."/>
            <person name="Meyer F."/>
            <person name="Mormann S."/>
            <person name="Munoz-Dorado J."/>
            <person name="Perez J."/>
            <person name="Pradella S."/>
            <person name="Rachid S."/>
            <person name="Raddatz G."/>
            <person name="Rosenau F."/>
            <person name="Rueckert C."/>
            <person name="Sasse F."/>
            <person name="Scharfe M."/>
            <person name="Schuster S.C."/>
            <person name="Suen G."/>
            <person name="Treuner-Lange A."/>
            <person name="Velicer G.J."/>
            <person name="Vorholter F.-J."/>
            <person name="Weissman K.J."/>
            <person name="Welch R.D."/>
            <person name="Wenzel S.C."/>
            <person name="Whitworth D.E."/>
            <person name="Wilhelm S."/>
            <person name="Wittmann C."/>
            <person name="Bloecker H."/>
            <person name="Puehler A."/>
            <person name="Mueller R."/>
        </authorList>
    </citation>
    <scope>NUCLEOTIDE SEQUENCE [LARGE SCALE GENOMIC DNA]</scope>
    <source>
        <strain evidence="24">So ce56</strain>
    </source>
</reference>
<accession>A9GRV1</accession>
<gene>
    <name evidence="23" type="ordered locus">sce3523</name>
</gene>
<dbReference type="GO" id="GO:0004527">
    <property type="term" value="F:exonuclease activity"/>
    <property type="evidence" value="ECO:0007669"/>
    <property type="project" value="UniProtKB-KW"/>
</dbReference>
<comment type="cofactor">
    <cofactor evidence="1">
        <name>Mn(2+)</name>
        <dbReference type="ChEBI" id="CHEBI:29035"/>
    </cofactor>
</comment>
<evidence type="ECO:0000256" key="12">
    <source>
        <dbReference type="ARBA" id="ARBA00022840"/>
    </source>
</evidence>
<sequence>MSSSAGRATAWERETTGRRRCHCGIGIAFSTKRDGGTMMAGQRQAQGAARRTRAVRPATLTARRKRGETAADLDSQRSSAATGEADSTAAIPRPTLTYADALEGARKGPFPGEIEPQLATLVTGPPPGEGWLYEVKLDGYRMLAKLRGGRVTLQTRRGQDWTERFAAVRDDLARLPAREAVLDGEIVVVRPDGVTDFQALQNALSDGNGRREGRLMYFVFDLLYLDGRDLRGCTQVTRKRALEALLAEAPEEGHLRYTEHVAEDGSAVVQHACELGIEGVIAKRPEAPYRSGRGDSWLKVKCGRRQEFVIVGFTEPSGARKGLGAILVGVNRSGKLAYAGKVGTGFTGKTLTTLRSRLDAIVRATPACSGAPRMRGARWVEPRLVAEVRFSEWTRDGRLRHPSFEGLREDRTPESVTVEREQPPPQSPPGEAAGAAPSRAAGAPPRRTASTAGGKSPRGGRSRGAAERVEVAGVPLTNPDKVLYPAQGITKLALARYYEQIAEHMLTHAEKRLLTLVRCPAGQGKPCFFQRHEAEGLSQAIQRMAVEEDDGERTYLYIETTEGLVSLVQMGALEVHLWGSRVDRIEQPDRMVFDLDPAPDLPWERVADAARTARRLLSSLGLRSFVKTTGGKGLHVVVPIAPRRGWDEVKAFTKAVADALVRSDPARYTATMSKAKRAGKVFVDYLRNGRGATAVAPYSTRARPGAAVATPLSWDELDAPLDPASFTIDTVPQRLAAIRDPWAELTSVRQSITSAMLKQVEL</sequence>
<dbReference type="BioCyc" id="SCEL448385:SCE_RS18025-MONOMER"/>
<dbReference type="NCBIfam" id="TIGR02778">
    <property type="entry name" value="ligD_pol"/>
    <property type="match status" value="1"/>
</dbReference>
<dbReference type="Gene3D" id="2.40.50.140">
    <property type="entry name" value="Nucleic acid-binding proteins"/>
    <property type="match status" value="1"/>
</dbReference>
<keyword evidence="12" id="KW-0067">ATP-binding</keyword>
<dbReference type="STRING" id="448385.sce3523"/>
<evidence type="ECO:0000256" key="17">
    <source>
        <dbReference type="ARBA" id="ARBA00023211"/>
    </source>
</evidence>
<feature type="region of interest" description="Disordered" evidence="21">
    <location>
        <begin position="404"/>
        <end position="466"/>
    </location>
</feature>
<evidence type="ECO:0000256" key="20">
    <source>
        <dbReference type="ARBA" id="ARBA00034003"/>
    </source>
</evidence>
<dbReference type="InterPro" id="IPR014145">
    <property type="entry name" value="LigD_pol_dom"/>
</dbReference>
<keyword evidence="4" id="KW-0808">Transferase</keyword>
<keyword evidence="10" id="KW-0378">Hydrolase</keyword>
<dbReference type="Pfam" id="PF01068">
    <property type="entry name" value="DNA_ligase_A_M"/>
    <property type="match status" value="1"/>
</dbReference>
<feature type="region of interest" description="Disordered" evidence="21">
    <location>
        <begin position="34"/>
        <end position="88"/>
    </location>
</feature>
<dbReference type="GO" id="GO:0003887">
    <property type="term" value="F:DNA-directed DNA polymerase activity"/>
    <property type="evidence" value="ECO:0007669"/>
    <property type="project" value="UniProtKB-KW"/>
</dbReference>
<evidence type="ECO:0000256" key="1">
    <source>
        <dbReference type="ARBA" id="ARBA00001936"/>
    </source>
</evidence>
<dbReference type="SUPFAM" id="SSF56091">
    <property type="entry name" value="DNA ligase/mRNA capping enzyme, catalytic domain"/>
    <property type="match status" value="1"/>
</dbReference>
<feature type="compositionally biased region" description="Low complexity" evidence="21">
    <location>
        <begin position="429"/>
        <end position="455"/>
    </location>
</feature>
<dbReference type="GO" id="GO:0046872">
    <property type="term" value="F:metal ion binding"/>
    <property type="evidence" value="ECO:0007669"/>
    <property type="project" value="UniProtKB-KW"/>
</dbReference>
<dbReference type="NCBIfam" id="TIGR02776">
    <property type="entry name" value="NHEJ_ligase_prk"/>
    <property type="match status" value="1"/>
</dbReference>
<dbReference type="Gene3D" id="3.30.470.30">
    <property type="entry name" value="DNA ligase/mRNA capping enzyme"/>
    <property type="match status" value="1"/>
</dbReference>
<name>A9GRV1_SORC5</name>
<keyword evidence="5" id="KW-0548">Nucleotidyltransferase</keyword>
<evidence type="ECO:0000256" key="11">
    <source>
        <dbReference type="ARBA" id="ARBA00022839"/>
    </source>
</evidence>
<evidence type="ECO:0000256" key="14">
    <source>
        <dbReference type="ARBA" id="ARBA00023125"/>
    </source>
</evidence>
<evidence type="ECO:0000256" key="4">
    <source>
        <dbReference type="ARBA" id="ARBA00022679"/>
    </source>
</evidence>
<evidence type="ECO:0000259" key="22">
    <source>
        <dbReference type="PROSITE" id="PS50160"/>
    </source>
</evidence>
<dbReference type="InterPro" id="IPR012310">
    <property type="entry name" value="DNA_ligase_ATP-dep_cent"/>
</dbReference>
<evidence type="ECO:0000256" key="6">
    <source>
        <dbReference type="ARBA" id="ARBA00022722"/>
    </source>
</evidence>
<dbReference type="PANTHER" id="PTHR42705">
    <property type="entry name" value="BIFUNCTIONAL NON-HOMOLOGOUS END JOINING PROTEIN LIGD"/>
    <property type="match status" value="1"/>
</dbReference>
<protein>
    <recommendedName>
        <fullName evidence="2">DNA ligase (ATP)</fullName>
        <ecNumber evidence="2">6.5.1.1</ecNumber>
    </recommendedName>
    <alternativeName>
        <fullName evidence="19">NHEJ DNA polymerase</fullName>
    </alternativeName>
</protein>
<dbReference type="AlphaFoldDB" id="A9GRV1"/>
<feature type="domain" description="ATP-dependent DNA ligase family profile" evidence="22">
    <location>
        <begin position="208"/>
        <end position="349"/>
    </location>
</feature>
<comment type="catalytic activity">
    <reaction evidence="20">
        <text>ATP + (deoxyribonucleotide)n-3'-hydroxyl + 5'-phospho-(deoxyribonucleotide)m = (deoxyribonucleotide)n+m + AMP + diphosphate.</text>
        <dbReference type="EC" id="6.5.1.1"/>
    </reaction>
</comment>
<proteinExistence type="predicted"/>
<dbReference type="GO" id="GO:0005524">
    <property type="term" value="F:ATP binding"/>
    <property type="evidence" value="ECO:0007669"/>
    <property type="project" value="UniProtKB-KW"/>
</dbReference>
<dbReference type="GO" id="GO:0003910">
    <property type="term" value="F:DNA ligase (ATP) activity"/>
    <property type="evidence" value="ECO:0007669"/>
    <property type="project" value="UniProtKB-EC"/>
</dbReference>
<evidence type="ECO:0000256" key="18">
    <source>
        <dbReference type="ARBA" id="ARBA00023268"/>
    </source>
</evidence>
<dbReference type="eggNOG" id="COG3285">
    <property type="taxonomic scope" value="Bacteria"/>
</dbReference>
<evidence type="ECO:0000256" key="9">
    <source>
        <dbReference type="ARBA" id="ARBA00022763"/>
    </source>
</evidence>
<dbReference type="CDD" id="cd04862">
    <property type="entry name" value="PaeLigD_Pol_like"/>
    <property type="match status" value="1"/>
</dbReference>
<keyword evidence="24" id="KW-1185">Reference proteome</keyword>
<keyword evidence="11" id="KW-0269">Exonuclease</keyword>
<dbReference type="InterPro" id="IPR014143">
    <property type="entry name" value="NHEJ_ligase_prk"/>
</dbReference>
<dbReference type="PANTHER" id="PTHR42705:SF2">
    <property type="entry name" value="BIFUNCTIONAL NON-HOMOLOGOUS END JOINING PROTEIN LIGD"/>
    <property type="match status" value="1"/>
</dbReference>
<keyword evidence="14" id="KW-0238">DNA-binding</keyword>
<keyword evidence="3 23" id="KW-0436">Ligase</keyword>
<dbReference type="HOGENOM" id="CLU_008325_0_2_7"/>
<dbReference type="Pfam" id="PF04679">
    <property type="entry name" value="DNA_ligase_A_C"/>
    <property type="match status" value="1"/>
</dbReference>
<dbReference type="InterPro" id="IPR012340">
    <property type="entry name" value="NA-bd_OB-fold"/>
</dbReference>
<keyword evidence="9" id="KW-0227">DNA damage</keyword>
<feature type="compositionally biased region" description="Low complexity" evidence="21">
    <location>
        <begin position="36"/>
        <end position="61"/>
    </location>
</feature>
<dbReference type="SUPFAM" id="SSF50249">
    <property type="entry name" value="Nucleic acid-binding proteins"/>
    <property type="match status" value="1"/>
</dbReference>
<dbReference type="InterPro" id="IPR052171">
    <property type="entry name" value="NHEJ_LigD"/>
</dbReference>
<keyword evidence="6" id="KW-0540">Nuclease</keyword>
<evidence type="ECO:0000313" key="24">
    <source>
        <dbReference type="Proteomes" id="UP000002139"/>
    </source>
</evidence>
<keyword evidence="7" id="KW-0479">Metal-binding</keyword>
<keyword evidence="8" id="KW-0547">Nucleotide-binding</keyword>
<dbReference type="PROSITE" id="PS50160">
    <property type="entry name" value="DNA_LIGASE_A3"/>
    <property type="match status" value="1"/>
</dbReference>
<evidence type="ECO:0000256" key="10">
    <source>
        <dbReference type="ARBA" id="ARBA00022801"/>
    </source>
</evidence>
<keyword evidence="18" id="KW-0511">Multifunctional enzyme</keyword>
<evidence type="ECO:0000256" key="19">
    <source>
        <dbReference type="ARBA" id="ARBA00029943"/>
    </source>
</evidence>
<dbReference type="CDD" id="cd07906">
    <property type="entry name" value="Adenylation_DNA_ligase_LigD_LigC"/>
    <property type="match status" value="1"/>
</dbReference>
<evidence type="ECO:0000256" key="16">
    <source>
        <dbReference type="ARBA" id="ARBA00023204"/>
    </source>
</evidence>
<dbReference type="GO" id="GO:0003677">
    <property type="term" value="F:DNA binding"/>
    <property type="evidence" value="ECO:0007669"/>
    <property type="project" value="UniProtKB-KW"/>
</dbReference>
<dbReference type="Proteomes" id="UP000002139">
    <property type="component" value="Chromosome"/>
</dbReference>
<dbReference type="GO" id="GO:0006281">
    <property type="term" value="P:DNA repair"/>
    <property type="evidence" value="ECO:0007669"/>
    <property type="project" value="UniProtKB-KW"/>
</dbReference>
<dbReference type="KEGG" id="scl:sce3523"/>
<evidence type="ECO:0000256" key="5">
    <source>
        <dbReference type="ARBA" id="ARBA00022695"/>
    </source>
</evidence>
<dbReference type="InterPro" id="IPR012309">
    <property type="entry name" value="DNA_ligase_ATP-dep_C"/>
</dbReference>
<dbReference type="InterPro" id="IPR033651">
    <property type="entry name" value="PaeLigD_Pol-like"/>
</dbReference>
<dbReference type="InterPro" id="IPR014146">
    <property type="entry name" value="LigD_ligase_dom"/>
</dbReference>
<feature type="compositionally biased region" description="Basic and acidic residues" evidence="21">
    <location>
        <begin position="404"/>
        <end position="422"/>
    </location>
</feature>
<keyword evidence="17" id="KW-0464">Manganese</keyword>
<evidence type="ECO:0000256" key="13">
    <source>
        <dbReference type="ARBA" id="ARBA00022932"/>
    </source>
</evidence>
<dbReference type="EC" id="6.5.1.1" evidence="2"/>
<dbReference type="NCBIfam" id="TIGR02779">
    <property type="entry name" value="NHEJ_ligase_lig"/>
    <property type="match status" value="1"/>
</dbReference>
<dbReference type="GO" id="GO:0006310">
    <property type="term" value="P:DNA recombination"/>
    <property type="evidence" value="ECO:0007669"/>
    <property type="project" value="UniProtKB-KW"/>
</dbReference>
<dbReference type="EMBL" id="AM746676">
    <property type="protein sequence ID" value="CAN93683.1"/>
    <property type="molecule type" value="Genomic_DNA"/>
</dbReference>
<evidence type="ECO:0000313" key="23">
    <source>
        <dbReference type="EMBL" id="CAN93683.1"/>
    </source>
</evidence>
<evidence type="ECO:0000256" key="15">
    <source>
        <dbReference type="ARBA" id="ARBA00023172"/>
    </source>
</evidence>
<evidence type="ECO:0000256" key="7">
    <source>
        <dbReference type="ARBA" id="ARBA00022723"/>
    </source>
</evidence>
<dbReference type="Pfam" id="PF21686">
    <property type="entry name" value="LigD_Prim-Pol"/>
    <property type="match status" value="1"/>
</dbReference>
<evidence type="ECO:0000256" key="2">
    <source>
        <dbReference type="ARBA" id="ARBA00012727"/>
    </source>
</evidence>
<organism evidence="23 24">
    <name type="scientific">Sorangium cellulosum (strain So ce56)</name>
    <name type="common">Polyangium cellulosum (strain So ce56)</name>
    <dbReference type="NCBI Taxonomy" id="448385"/>
    <lineage>
        <taxon>Bacteria</taxon>
        <taxon>Pseudomonadati</taxon>
        <taxon>Myxococcota</taxon>
        <taxon>Polyangia</taxon>
        <taxon>Polyangiales</taxon>
        <taxon>Polyangiaceae</taxon>
        <taxon>Sorangium</taxon>
    </lineage>
</organism>
<keyword evidence="13" id="KW-0239">DNA-directed DNA polymerase</keyword>
<dbReference type="CDD" id="cd07971">
    <property type="entry name" value="OBF_DNA_ligase_LigD"/>
    <property type="match status" value="1"/>
</dbReference>
<dbReference type="Gene3D" id="3.30.1490.70">
    <property type="match status" value="1"/>
</dbReference>
<keyword evidence="16" id="KW-0234">DNA repair</keyword>
<evidence type="ECO:0000256" key="8">
    <source>
        <dbReference type="ARBA" id="ARBA00022741"/>
    </source>
</evidence>
<dbReference type="eggNOG" id="COG1793">
    <property type="taxonomic scope" value="Bacteria"/>
</dbReference>
<evidence type="ECO:0000256" key="3">
    <source>
        <dbReference type="ARBA" id="ARBA00022598"/>
    </source>
</evidence>
<evidence type="ECO:0000256" key="21">
    <source>
        <dbReference type="SAM" id="MobiDB-lite"/>
    </source>
</evidence>
<keyword evidence="15" id="KW-0233">DNA recombination</keyword>
<dbReference type="Gene3D" id="3.90.920.10">
    <property type="entry name" value="DNA primase, PRIM domain"/>
    <property type="match status" value="1"/>
</dbReference>